<evidence type="ECO:0000313" key="5">
    <source>
        <dbReference type="Proteomes" id="UP000490922"/>
    </source>
</evidence>
<dbReference type="Proteomes" id="UP000490922">
    <property type="component" value="Unassembled WGS sequence"/>
</dbReference>
<sequence length="347" mass="40054">MLQLKKEGIILEKRAFGFEKEGVLNPAVIVDGEDIHLFYRAVGKDNYSTIGYCKLNMLQEVKSRLDVPLLFPQYDYEKQGVEDPRIVKIDDTYYLTYTANDGLNAMGALATSKDLITWEKWGLIVPQYSYEEFQHLAETKGELNEKYFRFNGKYILPQKLGRKALLWDKNIILFPRKINGKFYFLHRIKPDIQIVSIYNLSELTHTFWDNFFLQFNDSIVISPKYDHEVSYLGGGCPPIETQLGWLIIYHGVHDTVDGYVYCACAALLDLDDPKKEIARLPYPLFQPEYEWELHGIVNNVCFPTGAIVNNDTLYIYYGAADEHIACASVSLSELLRELILNTIKDEK</sequence>
<dbReference type="EMBL" id="WAEM01000001">
    <property type="protein sequence ID" value="KAB1158227.1"/>
    <property type="molecule type" value="Genomic_DNA"/>
</dbReference>
<dbReference type="SUPFAM" id="SSF75005">
    <property type="entry name" value="Arabinanase/levansucrase/invertase"/>
    <property type="match status" value="1"/>
</dbReference>
<keyword evidence="2" id="KW-0808">Transferase</keyword>
<accession>A0A7J5AKU1</accession>
<dbReference type="CDD" id="cd18614">
    <property type="entry name" value="GH130"/>
    <property type="match status" value="1"/>
</dbReference>
<dbReference type="PIRSF" id="PIRSF016202">
    <property type="entry name" value="PH1107"/>
    <property type="match status" value="1"/>
</dbReference>
<dbReference type="GO" id="GO:0016757">
    <property type="term" value="F:glycosyltransferase activity"/>
    <property type="evidence" value="ECO:0007669"/>
    <property type="project" value="UniProtKB-KW"/>
</dbReference>
<comment type="caution">
    <text evidence="4">The sequence shown here is derived from an EMBL/GenBank/DDBJ whole genome shotgun (WGS) entry which is preliminary data.</text>
</comment>
<dbReference type="InterPro" id="IPR007184">
    <property type="entry name" value="Mannoside_phosphorylase"/>
</dbReference>
<keyword evidence="1" id="KW-0328">Glycosyltransferase</keyword>
<dbReference type="InterPro" id="IPR023296">
    <property type="entry name" value="Glyco_hydro_beta-prop_sf"/>
</dbReference>
<dbReference type="PANTHER" id="PTHR34106">
    <property type="entry name" value="GLYCOSIDASE"/>
    <property type="match status" value="1"/>
</dbReference>
<dbReference type="AlphaFoldDB" id="A0A7J5AKU1"/>
<organism evidence="4 5">
    <name type="scientific">Flavobacterium luteum</name>
    <dbReference type="NCBI Taxonomy" id="2026654"/>
    <lineage>
        <taxon>Bacteria</taxon>
        <taxon>Pseudomonadati</taxon>
        <taxon>Bacteroidota</taxon>
        <taxon>Flavobacteriia</taxon>
        <taxon>Flavobacteriales</taxon>
        <taxon>Flavobacteriaceae</taxon>
        <taxon>Flavobacterium</taxon>
    </lineage>
</organism>
<dbReference type="OrthoDB" id="9775877at2"/>
<evidence type="ECO:0000256" key="3">
    <source>
        <dbReference type="ARBA" id="ARBA00024356"/>
    </source>
</evidence>
<proteinExistence type="inferred from homology"/>
<protein>
    <submittedName>
        <fullName evidence="4">Pesticidal protein Cry7Aa</fullName>
    </submittedName>
</protein>
<keyword evidence="5" id="KW-1185">Reference proteome</keyword>
<evidence type="ECO:0000313" key="4">
    <source>
        <dbReference type="EMBL" id="KAB1158227.1"/>
    </source>
</evidence>
<gene>
    <name evidence="4" type="ORF">F6464_00420</name>
</gene>
<dbReference type="PANTHER" id="PTHR34106:SF5">
    <property type="entry name" value="GLYCOSIDASE"/>
    <property type="match status" value="1"/>
</dbReference>
<evidence type="ECO:0000256" key="1">
    <source>
        <dbReference type="ARBA" id="ARBA00022676"/>
    </source>
</evidence>
<reference evidence="4 5" key="1">
    <citation type="submission" date="2019-09" db="EMBL/GenBank/DDBJ databases">
        <title>Flavobacterium sp. nov., isolated from glacier ice.</title>
        <authorList>
            <person name="Liu Q."/>
        </authorList>
    </citation>
    <scope>NUCLEOTIDE SEQUENCE [LARGE SCALE GENOMIC DNA]</scope>
    <source>
        <strain evidence="4 5">NBRC 112527</strain>
    </source>
</reference>
<dbReference type="Pfam" id="PF04041">
    <property type="entry name" value="Glyco_hydro_130"/>
    <property type="match status" value="1"/>
</dbReference>
<dbReference type="Gene3D" id="2.115.10.20">
    <property type="entry name" value="Glycosyl hydrolase domain, family 43"/>
    <property type="match status" value="1"/>
</dbReference>
<comment type="similarity">
    <text evidence="3">Belongs to the glycosyl hydrolase 130 family.</text>
</comment>
<name>A0A7J5AKU1_9FLAO</name>
<evidence type="ECO:0000256" key="2">
    <source>
        <dbReference type="ARBA" id="ARBA00022679"/>
    </source>
</evidence>